<reference evidence="3" key="1">
    <citation type="submission" date="2016-10" db="EMBL/GenBank/DDBJ databases">
        <authorList>
            <person name="Varghese N."/>
            <person name="Submissions S."/>
        </authorList>
    </citation>
    <scope>NUCLEOTIDE SEQUENCE [LARGE SCALE GENOMIC DNA]</scope>
    <source>
        <strain evidence="3">DSM 8987</strain>
    </source>
</reference>
<organism evidence="2 3">
    <name type="scientific">Desulfuromonas thiophila</name>
    <dbReference type="NCBI Taxonomy" id="57664"/>
    <lineage>
        <taxon>Bacteria</taxon>
        <taxon>Pseudomonadati</taxon>
        <taxon>Thermodesulfobacteriota</taxon>
        <taxon>Desulfuromonadia</taxon>
        <taxon>Desulfuromonadales</taxon>
        <taxon>Desulfuromonadaceae</taxon>
        <taxon>Desulfuromonas</taxon>
    </lineage>
</organism>
<dbReference type="OrthoDB" id="5397031at2"/>
<dbReference type="AlphaFoldDB" id="A0A1G7EF01"/>
<dbReference type="PROSITE" id="PS50801">
    <property type="entry name" value="STAS"/>
    <property type="match status" value="1"/>
</dbReference>
<dbReference type="EMBL" id="FNAQ01000020">
    <property type="protein sequence ID" value="SDE62234.1"/>
    <property type="molecule type" value="Genomic_DNA"/>
</dbReference>
<evidence type="ECO:0000313" key="3">
    <source>
        <dbReference type="Proteomes" id="UP000243205"/>
    </source>
</evidence>
<dbReference type="STRING" id="57664.SAMN05661003_1204"/>
<feature type="domain" description="STAS" evidence="1">
    <location>
        <begin position="20"/>
        <end position="82"/>
    </location>
</feature>
<evidence type="ECO:0000259" key="1">
    <source>
        <dbReference type="PROSITE" id="PS50801"/>
    </source>
</evidence>
<dbReference type="PANTHER" id="PTHR35849:SF2">
    <property type="entry name" value="BLR2341 PROTEIN"/>
    <property type="match status" value="1"/>
</dbReference>
<dbReference type="RefSeq" id="WP_092080263.1">
    <property type="nucleotide sequence ID" value="NZ_FNAQ01000020.1"/>
</dbReference>
<sequence>MFSYEERVLTTAGGVPQLELHVSGPLGIDSITELRDLLLRALQQYDRVTMDWAQVTAVDFAVLQLMCATNDYVQHHGKQFELRNRFIAPVIDAAQSLGFIRECGCPRAVDPTRCLWSPNQPADA</sequence>
<keyword evidence="3" id="KW-1185">Reference proteome</keyword>
<dbReference type="InterPro" id="IPR058548">
    <property type="entry name" value="MlaB-like_STAS"/>
</dbReference>
<name>A0A1G7EF01_9BACT</name>
<dbReference type="PANTHER" id="PTHR35849">
    <property type="entry name" value="BLR2341 PROTEIN"/>
    <property type="match status" value="1"/>
</dbReference>
<proteinExistence type="predicted"/>
<dbReference type="InterPro" id="IPR052746">
    <property type="entry name" value="MlaB_ABC_Transporter"/>
</dbReference>
<dbReference type="Pfam" id="PF13466">
    <property type="entry name" value="STAS_2"/>
    <property type="match status" value="1"/>
</dbReference>
<dbReference type="InterPro" id="IPR002645">
    <property type="entry name" value="STAS_dom"/>
</dbReference>
<gene>
    <name evidence="2" type="ORF">SAMN05661003_1204</name>
</gene>
<dbReference type="SUPFAM" id="SSF52091">
    <property type="entry name" value="SpoIIaa-like"/>
    <property type="match status" value="1"/>
</dbReference>
<dbReference type="InterPro" id="IPR036513">
    <property type="entry name" value="STAS_dom_sf"/>
</dbReference>
<dbReference type="Gene3D" id="3.30.750.24">
    <property type="entry name" value="STAS domain"/>
    <property type="match status" value="1"/>
</dbReference>
<dbReference type="Proteomes" id="UP000243205">
    <property type="component" value="Unassembled WGS sequence"/>
</dbReference>
<accession>A0A1G7EF01</accession>
<protein>
    <submittedName>
        <fullName evidence="2">STAS domain-containing protein</fullName>
    </submittedName>
</protein>
<evidence type="ECO:0000313" key="2">
    <source>
        <dbReference type="EMBL" id="SDE62234.1"/>
    </source>
</evidence>